<protein>
    <submittedName>
        <fullName evidence="3">Uncharacterized protein</fullName>
    </submittedName>
</protein>
<evidence type="ECO:0000313" key="3">
    <source>
        <dbReference type="EMBL" id="QTR01625.1"/>
    </source>
</evidence>
<feature type="compositionally biased region" description="Low complexity" evidence="1">
    <location>
        <begin position="13"/>
        <end position="25"/>
    </location>
</feature>
<proteinExistence type="predicted"/>
<dbReference type="EMBL" id="JAFBCL010000001">
    <property type="protein sequence ID" value="MBM7813006.1"/>
    <property type="molecule type" value="Genomic_DNA"/>
</dbReference>
<feature type="region of interest" description="Disordered" evidence="1">
    <location>
        <begin position="1"/>
        <end position="60"/>
    </location>
</feature>
<dbReference type="Proteomes" id="UP000671828">
    <property type="component" value="Chromosome"/>
</dbReference>
<evidence type="ECO:0000256" key="1">
    <source>
        <dbReference type="SAM" id="MobiDB-lite"/>
    </source>
</evidence>
<reference evidence="2 5" key="1">
    <citation type="submission" date="2021-01" db="EMBL/GenBank/DDBJ databases">
        <title>Sequencing the genomes of 1000 actinobacteria strains.</title>
        <authorList>
            <person name="Klenk H.-P."/>
        </authorList>
    </citation>
    <scope>NUCLEOTIDE SEQUENCE [LARGE SCALE GENOMIC DNA]</scope>
    <source>
        <strain evidence="2 5">DSM 44581</strain>
    </source>
</reference>
<keyword evidence="5" id="KW-1185">Reference proteome</keyword>
<gene>
    <name evidence="3" type="ORF">J7S33_20025</name>
    <name evidence="2" type="ORF">JOE68_003871</name>
</gene>
<evidence type="ECO:0000313" key="4">
    <source>
        <dbReference type="Proteomes" id="UP000671828"/>
    </source>
</evidence>
<accession>A0A8T8HSX2</accession>
<organism evidence="3 4">
    <name type="scientific">Saccharothrix algeriensis</name>
    <dbReference type="NCBI Taxonomy" id="173560"/>
    <lineage>
        <taxon>Bacteria</taxon>
        <taxon>Bacillati</taxon>
        <taxon>Actinomycetota</taxon>
        <taxon>Actinomycetes</taxon>
        <taxon>Pseudonocardiales</taxon>
        <taxon>Pseudonocardiaceae</taxon>
        <taxon>Saccharothrix</taxon>
    </lineage>
</organism>
<evidence type="ECO:0000313" key="5">
    <source>
        <dbReference type="Proteomes" id="UP001195724"/>
    </source>
</evidence>
<name>A0A8T8HSX2_9PSEU</name>
<dbReference type="EMBL" id="CP072788">
    <property type="protein sequence ID" value="QTR01625.1"/>
    <property type="molecule type" value="Genomic_DNA"/>
</dbReference>
<sequence>MTSPLSVRRGDPARAAVAVRPALAGRGHRVGAAPTGDRSGRSDHTAVIRHRDGTHPRAGA</sequence>
<feature type="compositionally biased region" description="Basic and acidic residues" evidence="1">
    <location>
        <begin position="38"/>
        <end position="60"/>
    </location>
</feature>
<evidence type="ECO:0000313" key="2">
    <source>
        <dbReference type="EMBL" id="MBM7813006.1"/>
    </source>
</evidence>
<dbReference type="RefSeq" id="WP_204843687.1">
    <property type="nucleotide sequence ID" value="NZ_JAFBCL010000001.1"/>
</dbReference>
<dbReference type="Proteomes" id="UP001195724">
    <property type="component" value="Unassembled WGS sequence"/>
</dbReference>
<dbReference type="AlphaFoldDB" id="A0A8T8HSX2"/>
<reference evidence="3" key="2">
    <citation type="submission" date="2021-04" db="EMBL/GenBank/DDBJ databases">
        <title>Saccharothrix algeriensis WGS.</title>
        <authorList>
            <person name="Stuskova K."/>
            <person name="Hakalova E."/>
            <person name="Tebbal A.B."/>
            <person name="Eichmeier A."/>
        </authorList>
    </citation>
    <scope>NUCLEOTIDE SEQUENCE</scope>
    <source>
        <strain evidence="3">NRRL B-24137</strain>
    </source>
</reference>